<sequence>MDKLEDLYTVASNENCFKENYDCGLYNFLGELNVEQDKCVDLLLLEVTLIQKLCQRLETGHCYYLRIILEGLIEDKSLLCLLLKCLNHKKQHVVFSAAKALTMIIQVLPRNMTNVEWIRRLFDFRSSGKELDNHWRSLYAMEVLRKVLKISRASYKRRDRNNSQQHETKLACHCQHNTTVANDPFARNKLVQLLFDYVNLQHVLFQYVPFIVRPNGVYSFVELCQHVGTGDSFVVVQASLKLGNAIHHQENGNVQQEKISGIKENIVIAFLHFLMETIKYFQGRGIFDADTISKSPAGDSLSSASLQDYGEISSGSERGLQCTKVSEGGVEKTGLQLESQDSTISQLCTVLPTLIQYFHYARLPSLIFKKILKVLNQVLIIPRLSLFSRNSQCARIEKIQRISAISFLCVFDCCFLKRIPKCSGFVAFCGRERKTFSDHAMHQLEAYTDVVALRAVSLAIIKSCIVVLRSISSREGLPFFKQLILSCVTSWCDHILSLAHEIYFGTSNTTMQNSSQSQFCSLLIALFSDQDDELVDALLFLLLLYQEICRAFPFSESLTNIQEKLIPHLLFTEFMQSIDFDHSVLLDLLISSETRFLEYIVIYLHFIVNDWKLFSLSVEKPTSNESKPSNGNNLHPGVSNSHLGKLKNYPGSCEKSGHFDWEGLNPKESLFHDQGETQVAERKDVWNQKEINISEGLSSEILESGSLSKAPCNDCHPQSGIAQRQMCSGELLCLPGLNNVGTENKRKELNCLENISFFYPSSDESDNGIEDNATDCFISTETVPLSDSLEKIMSVFIRLRMSVVRLSGGGHFPYPVSPLISLLETVERCYDGC</sequence>
<name>A0AAD9QKE3_ACRCE</name>
<comment type="caution">
    <text evidence="2">The sequence shown here is derived from an EMBL/GenBank/DDBJ whole genome shotgun (WGS) entry which is preliminary data.</text>
</comment>
<protein>
    <submittedName>
        <fullName evidence="2">Protein Lines-like protein 1</fullName>
    </submittedName>
</protein>
<feature type="domain" description="Protein Lines N-terminal" evidence="1">
    <location>
        <begin position="362"/>
        <end position="615"/>
    </location>
</feature>
<gene>
    <name evidence="2" type="ORF">P5673_013888</name>
</gene>
<evidence type="ECO:0000313" key="3">
    <source>
        <dbReference type="Proteomes" id="UP001249851"/>
    </source>
</evidence>
<dbReference type="Proteomes" id="UP001249851">
    <property type="component" value="Unassembled WGS sequence"/>
</dbReference>
<evidence type="ECO:0000313" key="2">
    <source>
        <dbReference type="EMBL" id="KAK2562913.1"/>
    </source>
</evidence>
<reference evidence="2" key="1">
    <citation type="journal article" date="2023" name="G3 (Bethesda)">
        <title>Whole genome assembly and annotation of the endangered Caribbean coral Acropora cervicornis.</title>
        <authorList>
            <person name="Selwyn J.D."/>
            <person name="Vollmer S.V."/>
        </authorList>
    </citation>
    <scope>NUCLEOTIDE SEQUENCE</scope>
    <source>
        <strain evidence="2">K2</strain>
    </source>
</reference>
<reference evidence="2" key="2">
    <citation type="journal article" date="2023" name="Science">
        <title>Genomic signatures of disease resistance in endangered staghorn corals.</title>
        <authorList>
            <person name="Vollmer S.V."/>
            <person name="Selwyn J.D."/>
            <person name="Despard B.A."/>
            <person name="Roesel C.L."/>
        </authorList>
    </citation>
    <scope>NUCLEOTIDE SEQUENCE</scope>
    <source>
        <strain evidence="2">K2</strain>
    </source>
</reference>
<proteinExistence type="predicted"/>
<dbReference type="PANTHER" id="PTHR16057:SF1">
    <property type="entry name" value="PROTEIN LINES HOMOLOG 1"/>
    <property type="match status" value="1"/>
</dbReference>
<dbReference type="InterPro" id="IPR032794">
    <property type="entry name" value="LINES_N"/>
</dbReference>
<evidence type="ECO:0000259" key="1">
    <source>
        <dbReference type="Pfam" id="PF14694"/>
    </source>
</evidence>
<accession>A0AAD9QKE3</accession>
<dbReference type="AlphaFoldDB" id="A0AAD9QKE3"/>
<dbReference type="EMBL" id="JARQWQ010000027">
    <property type="protein sequence ID" value="KAK2562913.1"/>
    <property type="molecule type" value="Genomic_DNA"/>
</dbReference>
<dbReference type="SUPFAM" id="SSF48371">
    <property type="entry name" value="ARM repeat"/>
    <property type="match status" value="1"/>
</dbReference>
<dbReference type="Pfam" id="PF14694">
    <property type="entry name" value="LINES_N"/>
    <property type="match status" value="1"/>
</dbReference>
<dbReference type="InterPro" id="IPR016024">
    <property type="entry name" value="ARM-type_fold"/>
</dbReference>
<organism evidence="2 3">
    <name type="scientific">Acropora cervicornis</name>
    <name type="common">Staghorn coral</name>
    <dbReference type="NCBI Taxonomy" id="6130"/>
    <lineage>
        <taxon>Eukaryota</taxon>
        <taxon>Metazoa</taxon>
        <taxon>Cnidaria</taxon>
        <taxon>Anthozoa</taxon>
        <taxon>Hexacorallia</taxon>
        <taxon>Scleractinia</taxon>
        <taxon>Astrocoeniina</taxon>
        <taxon>Acroporidae</taxon>
        <taxon>Acropora</taxon>
    </lineage>
</organism>
<dbReference type="PANTHER" id="PTHR16057">
    <property type="entry name" value="WINS1, 2 PROTEIN"/>
    <property type="match status" value="1"/>
</dbReference>
<keyword evidence="3" id="KW-1185">Reference proteome</keyword>
<dbReference type="InterPro" id="IPR024875">
    <property type="entry name" value="Protein_Lines"/>
</dbReference>